<dbReference type="InterPro" id="IPR025997">
    <property type="entry name" value="SBP_2_dom"/>
</dbReference>
<evidence type="ECO:0000256" key="1">
    <source>
        <dbReference type="ARBA" id="ARBA00004196"/>
    </source>
</evidence>
<dbReference type="SUPFAM" id="SSF53822">
    <property type="entry name" value="Periplasmic binding protein-like I"/>
    <property type="match status" value="1"/>
</dbReference>
<feature type="domain" description="Periplasmic binding protein" evidence="5">
    <location>
        <begin position="50"/>
        <end position="303"/>
    </location>
</feature>
<dbReference type="Pfam" id="PF13407">
    <property type="entry name" value="Peripla_BP_4"/>
    <property type="match status" value="1"/>
</dbReference>
<evidence type="ECO:0000256" key="4">
    <source>
        <dbReference type="SAM" id="SignalP"/>
    </source>
</evidence>
<comment type="caution">
    <text evidence="6">The sequence shown here is derived from an EMBL/GenBank/DDBJ whole genome shotgun (WGS) entry which is preliminary data.</text>
</comment>
<dbReference type="PROSITE" id="PS51257">
    <property type="entry name" value="PROKAR_LIPOPROTEIN"/>
    <property type="match status" value="1"/>
</dbReference>
<evidence type="ECO:0000256" key="3">
    <source>
        <dbReference type="ARBA" id="ARBA00022729"/>
    </source>
</evidence>
<dbReference type="InterPro" id="IPR028082">
    <property type="entry name" value="Peripla_BP_I"/>
</dbReference>
<dbReference type="CDD" id="cd19971">
    <property type="entry name" value="PBP1_ABC_sugar_binding-like"/>
    <property type="match status" value="1"/>
</dbReference>
<dbReference type="Gene3D" id="3.40.50.2300">
    <property type="match status" value="2"/>
</dbReference>
<dbReference type="RefSeq" id="WP_132382770.1">
    <property type="nucleotide sequence ID" value="NZ_SLZZ01000022.1"/>
</dbReference>
<dbReference type="Proteomes" id="UP000295726">
    <property type="component" value="Unassembled WGS sequence"/>
</dbReference>
<evidence type="ECO:0000256" key="2">
    <source>
        <dbReference type="ARBA" id="ARBA00007639"/>
    </source>
</evidence>
<feature type="signal peptide" evidence="4">
    <location>
        <begin position="1"/>
        <end position="20"/>
    </location>
</feature>
<dbReference type="AlphaFoldDB" id="A0A4R3K2U6"/>
<organism evidence="6 7">
    <name type="scientific">Muricomes intestini</name>
    <dbReference type="NCBI Taxonomy" id="1796634"/>
    <lineage>
        <taxon>Bacteria</taxon>
        <taxon>Bacillati</taxon>
        <taxon>Bacillota</taxon>
        <taxon>Clostridia</taxon>
        <taxon>Lachnospirales</taxon>
        <taxon>Lachnospiraceae</taxon>
        <taxon>Muricomes</taxon>
    </lineage>
</organism>
<comment type="subcellular location">
    <subcellularLocation>
        <location evidence="1">Cell envelope</location>
    </subcellularLocation>
</comment>
<dbReference type="OrthoDB" id="9814427at2"/>
<reference evidence="6 7" key="1">
    <citation type="submission" date="2019-03" db="EMBL/GenBank/DDBJ databases">
        <title>Genomic Encyclopedia of Type Strains, Phase IV (KMG-IV): sequencing the most valuable type-strain genomes for metagenomic binning, comparative biology and taxonomic classification.</title>
        <authorList>
            <person name="Goeker M."/>
        </authorList>
    </citation>
    <scope>NUCLEOTIDE SEQUENCE [LARGE SCALE GENOMIC DNA]</scope>
    <source>
        <strain evidence="6 7">DSM 29489</strain>
    </source>
</reference>
<evidence type="ECO:0000313" key="7">
    <source>
        <dbReference type="Proteomes" id="UP000295726"/>
    </source>
</evidence>
<keyword evidence="7" id="KW-1185">Reference proteome</keyword>
<comment type="similarity">
    <text evidence="2">Belongs to the bacterial solute-binding protein 2 family.</text>
</comment>
<feature type="chain" id="PRO_5039451342" evidence="4">
    <location>
        <begin position="21"/>
        <end position="330"/>
    </location>
</feature>
<name>A0A4R3K2U6_9FIRM</name>
<accession>A0A4R3K2U6</accession>
<gene>
    <name evidence="6" type="ORF">EDD59_12245</name>
</gene>
<dbReference type="GO" id="GO:0030313">
    <property type="term" value="C:cell envelope"/>
    <property type="evidence" value="ECO:0007669"/>
    <property type="project" value="UniProtKB-SubCell"/>
</dbReference>
<proteinExistence type="inferred from homology"/>
<dbReference type="PANTHER" id="PTHR46847:SF1">
    <property type="entry name" value="D-ALLOSE-BINDING PERIPLASMIC PROTEIN-RELATED"/>
    <property type="match status" value="1"/>
</dbReference>
<protein>
    <submittedName>
        <fullName evidence="6">Monosaccharide ABC transporter substrate-binding protein (CUT2 family)</fullName>
    </submittedName>
</protein>
<dbReference type="PANTHER" id="PTHR46847">
    <property type="entry name" value="D-ALLOSE-BINDING PERIPLASMIC PROTEIN-RELATED"/>
    <property type="match status" value="1"/>
</dbReference>
<sequence>MKKRIFSLFLTILAACMLFAGCKKDVGTPEDNAVEKEEKAGTKEDSVYTFGYSCIDMDNPYFETLQLSIETMLNEKGFQLITKNPGSDVELQIEQIQQMIEQGVDAVFLCPVDLEKITPALEALKEADIPVINIDTQVRDTDLTNAFVGSDNKNAGYLCGTDLVKQKPDGGKIVILENPSVNSVNERITGFEEAIADGGFEVLARINTEEPQANIQSELKAILSEFSHIDAVMCGNDQVALEALQAIEDAGRTDMLVYGVDGSPGVKSKLLEPGTCMAGTGAQSPINIGKKAVDTAIAVLEGNDYEKETYVDTVFINKDNVEMYGTDGWQ</sequence>
<evidence type="ECO:0000259" key="5">
    <source>
        <dbReference type="Pfam" id="PF13407"/>
    </source>
</evidence>
<evidence type="ECO:0000313" key="6">
    <source>
        <dbReference type="EMBL" id="TCS76748.1"/>
    </source>
</evidence>
<keyword evidence="3 4" id="KW-0732">Signal</keyword>
<dbReference type="EMBL" id="SLZZ01000022">
    <property type="protein sequence ID" value="TCS76748.1"/>
    <property type="molecule type" value="Genomic_DNA"/>
</dbReference>
<dbReference type="GO" id="GO:0030246">
    <property type="term" value="F:carbohydrate binding"/>
    <property type="evidence" value="ECO:0007669"/>
    <property type="project" value="UniProtKB-ARBA"/>
</dbReference>